<dbReference type="Gene3D" id="3.30.63.10">
    <property type="entry name" value="Guanylate Kinase phosphate binding domain"/>
    <property type="match status" value="1"/>
</dbReference>
<evidence type="ECO:0000256" key="10">
    <source>
        <dbReference type="SAM" id="MobiDB-lite"/>
    </source>
</evidence>
<evidence type="ECO:0000256" key="9">
    <source>
        <dbReference type="HAMAP-Rule" id="MF_00328"/>
    </source>
</evidence>
<keyword evidence="5 9" id="KW-0547">Nucleotide-binding</keyword>
<dbReference type="InterPro" id="IPR008145">
    <property type="entry name" value="GK/Ca_channel_bsu"/>
</dbReference>
<keyword evidence="9" id="KW-0963">Cytoplasm</keyword>
<comment type="function">
    <text evidence="9">Essential for recycling GMP and indirectly, cGMP.</text>
</comment>
<dbReference type="InterPro" id="IPR027417">
    <property type="entry name" value="P-loop_NTPase"/>
</dbReference>
<evidence type="ECO:0000259" key="11">
    <source>
        <dbReference type="PROSITE" id="PS50052"/>
    </source>
</evidence>
<reference evidence="12" key="1">
    <citation type="submission" date="2020-02" db="EMBL/GenBank/DDBJ databases">
        <authorList>
            <person name="Meier V. D."/>
        </authorList>
    </citation>
    <scope>NUCLEOTIDE SEQUENCE</scope>
    <source>
        <strain evidence="12">AVDCRST_MAG49</strain>
    </source>
</reference>
<dbReference type="SUPFAM" id="SSF52540">
    <property type="entry name" value="P-loop containing nucleoside triphosphate hydrolases"/>
    <property type="match status" value="1"/>
</dbReference>
<dbReference type="PANTHER" id="PTHR23117">
    <property type="entry name" value="GUANYLATE KINASE-RELATED"/>
    <property type="match status" value="1"/>
</dbReference>
<comment type="subcellular location">
    <subcellularLocation>
        <location evidence="9">Cytoplasm</location>
    </subcellularLocation>
</comment>
<evidence type="ECO:0000256" key="2">
    <source>
        <dbReference type="ARBA" id="ARBA00012961"/>
    </source>
</evidence>
<dbReference type="AlphaFoldDB" id="A0A6J4U5X7"/>
<evidence type="ECO:0000256" key="8">
    <source>
        <dbReference type="ARBA" id="ARBA00030128"/>
    </source>
</evidence>
<dbReference type="Gene3D" id="3.40.50.300">
    <property type="entry name" value="P-loop containing nucleotide triphosphate hydrolases"/>
    <property type="match status" value="1"/>
</dbReference>
<dbReference type="SMART" id="SM00072">
    <property type="entry name" value="GuKc"/>
    <property type="match status" value="1"/>
</dbReference>
<dbReference type="NCBIfam" id="NF011325">
    <property type="entry name" value="PRK14738.1"/>
    <property type="match status" value="1"/>
</dbReference>
<dbReference type="FunFam" id="3.30.63.10:FF:000002">
    <property type="entry name" value="Guanylate kinase 1"/>
    <property type="match status" value="1"/>
</dbReference>
<dbReference type="EMBL" id="CADCWG010000053">
    <property type="protein sequence ID" value="CAA9540846.1"/>
    <property type="molecule type" value="Genomic_DNA"/>
</dbReference>
<dbReference type="CDD" id="cd00071">
    <property type="entry name" value="GMPK"/>
    <property type="match status" value="1"/>
</dbReference>
<dbReference type="Pfam" id="PF00625">
    <property type="entry name" value="Guanylate_kin"/>
    <property type="match status" value="1"/>
</dbReference>
<gene>
    <name evidence="9" type="primary">gmk</name>
    <name evidence="12" type="ORF">AVDCRST_MAG49-848</name>
</gene>
<comment type="catalytic activity">
    <reaction evidence="9">
        <text>GMP + ATP = GDP + ADP</text>
        <dbReference type="Rhea" id="RHEA:20780"/>
        <dbReference type="ChEBI" id="CHEBI:30616"/>
        <dbReference type="ChEBI" id="CHEBI:58115"/>
        <dbReference type="ChEBI" id="CHEBI:58189"/>
        <dbReference type="ChEBI" id="CHEBI:456216"/>
        <dbReference type="EC" id="2.7.4.8"/>
    </reaction>
</comment>
<dbReference type="HAMAP" id="MF_00328">
    <property type="entry name" value="Guanylate_kinase"/>
    <property type="match status" value="1"/>
</dbReference>
<feature type="region of interest" description="Disordered" evidence="10">
    <location>
        <begin position="1"/>
        <end position="26"/>
    </location>
</feature>
<accession>A0A6J4U5X7</accession>
<keyword evidence="7 9" id="KW-0067">ATP-binding</keyword>
<comment type="similarity">
    <text evidence="1 9">Belongs to the guanylate kinase family.</text>
</comment>
<dbReference type="GO" id="GO:0005524">
    <property type="term" value="F:ATP binding"/>
    <property type="evidence" value="ECO:0007669"/>
    <property type="project" value="UniProtKB-UniRule"/>
</dbReference>
<sequence>MGTTTVERQTEAEANPRGGCEADPEPMAVDGLLAEHLGEAADALIGDLRARRRPHLFVISGPSGVGKDAVIERLRPLFPEAYFAVTATTRARRPGEVDGVHYYFYSEDDFATGIANGEFLEHATVYGRHYGVPRGQVRQALARGQDVVVKVDIQGAAAIRRLAPHATFIFLAPESMAELLHRLRSRKTDDPEALMRRFGTASRELAAANDFDYVIFNEANRLQQTLEQIAAVVSAERCRIRQHPMNL</sequence>
<evidence type="ECO:0000256" key="6">
    <source>
        <dbReference type="ARBA" id="ARBA00022777"/>
    </source>
</evidence>
<dbReference type="NCBIfam" id="TIGR03263">
    <property type="entry name" value="guanyl_kin"/>
    <property type="match status" value="1"/>
</dbReference>
<keyword evidence="4 9" id="KW-0808">Transferase</keyword>
<proteinExistence type="inferred from homology"/>
<dbReference type="GO" id="GO:0004385">
    <property type="term" value="F:GMP kinase activity"/>
    <property type="evidence" value="ECO:0007669"/>
    <property type="project" value="UniProtKB-UniRule"/>
</dbReference>
<evidence type="ECO:0000256" key="1">
    <source>
        <dbReference type="ARBA" id="ARBA00005790"/>
    </source>
</evidence>
<feature type="domain" description="Guanylate kinase-like" evidence="11">
    <location>
        <begin position="54"/>
        <end position="234"/>
    </location>
</feature>
<evidence type="ECO:0000256" key="7">
    <source>
        <dbReference type="ARBA" id="ARBA00022840"/>
    </source>
</evidence>
<evidence type="ECO:0000256" key="5">
    <source>
        <dbReference type="ARBA" id="ARBA00022741"/>
    </source>
</evidence>
<dbReference type="GO" id="GO:0005829">
    <property type="term" value="C:cytosol"/>
    <property type="evidence" value="ECO:0007669"/>
    <property type="project" value="TreeGrafter"/>
</dbReference>
<feature type="binding site" evidence="9">
    <location>
        <begin position="61"/>
        <end position="68"/>
    </location>
    <ligand>
        <name>ATP</name>
        <dbReference type="ChEBI" id="CHEBI:30616"/>
    </ligand>
</feature>
<organism evidence="12">
    <name type="scientific">uncultured Thermomicrobiales bacterium</name>
    <dbReference type="NCBI Taxonomy" id="1645740"/>
    <lineage>
        <taxon>Bacteria</taxon>
        <taxon>Pseudomonadati</taxon>
        <taxon>Thermomicrobiota</taxon>
        <taxon>Thermomicrobia</taxon>
        <taxon>Thermomicrobiales</taxon>
        <taxon>environmental samples</taxon>
    </lineage>
</organism>
<dbReference type="EC" id="2.7.4.8" evidence="2 9"/>
<evidence type="ECO:0000313" key="12">
    <source>
        <dbReference type="EMBL" id="CAA9540846.1"/>
    </source>
</evidence>
<dbReference type="PROSITE" id="PS50052">
    <property type="entry name" value="GUANYLATE_KINASE_2"/>
    <property type="match status" value="1"/>
</dbReference>
<dbReference type="PANTHER" id="PTHR23117:SF13">
    <property type="entry name" value="GUANYLATE KINASE"/>
    <property type="match status" value="1"/>
</dbReference>
<protein>
    <recommendedName>
        <fullName evidence="3 9">Guanylate kinase</fullName>
        <ecNumber evidence="2 9">2.7.4.8</ecNumber>
    </recommendedName>
    <alternativeName>
        <fullName evidence="8 9">GMP kinase</fullName>
    </alternativeName>
</protein>
<evidence type="ECO:0000256" key="3">
    <source>
        <dbReference type="ARBA" id="ARBA00016296"/>
    </source>
</evidence>
<keyword evidence="6 9" id="KW-0418">Kinase</keyword>
<dbReference type="InterPro" id="IPR017665">
    <property type="entry name" value="Guanylate_kinase"/>
</dbReference>
<dbReference type="InterPro" id="IPR008144">
    <property type="entry name" value="Guanylate_kin-like_dom"/>
</dbReference>
<name>A0A6J4U5X7_9BACT</name>
<evidence type="ECO:0000256" key="4">
    <source>
        <dbReference type="ARBA" id="ARBA00022679"/>
    </source>
</evidence>